<proteinExistence type="predicted"/>
<comment type="caution">
    <text evidence="1">The sequence shown here is derived from an EMBL/GenBank/DDBJ whole genome shotgun (WGS) entry which is preliminary data.</text>
</comment>
<evidence type="ECO:0000313" key="2">
    <source>
        <dbReference type="Proteomes" id="UP000298179"/>
    </source>
</evidence>
<reference evidence="1 2" key="1">
    <citation type="submission" date="2019-03" db="EMBL/GenBank/DDBJ databases">
        <title>Jiella endophytica sp. nov., a novel endophytic bacterium isolated from root of Ficus microcarpa Linn. f.</title>
        <authorList>
            <person name="Tuo L."/>
        </authorList>
    </citation>
    <scope>NUCLEOTIDE SEQUENCE [LARGE SCALE GENOMIC DNA]</scope>
    <source>
        <strain evidence="1 2">CBS5Q-3</strain>
    </source>
</reference>
<evidence type="ECO:0008006" key="3">
    <source>
        <dbReference type="Google" id="ProtNLM"/>
    </source>
</evidence>
<evidence type="ECO:0000313" key="1">
    <source>
        <dbReference type="EMBL" id="TFF23053.1"/>
    </source>
</evidence>
<protein>
    <recommendedName>
        <fullName evidence="3">Protamine-2 (Modular protein)</fullName>
    </recommendedName>
</protein>
<gene>
    <name evidence="1" type="ORF">E3C22_11460</name>
</gene>
<dbReference type="Proteomes" id="UP000298179">
    <property type="component" value="Unassembled WGS sequence"/>
</dbReference>
<name>A0A4Y8RLQ5_9HYPH</name>
<accession>A0A4Y8RLQ5</accession>
<keyword evidence="2" id="KW-1185">Reference proteome</keyword>
<organism evidence="1 2">
    <name type="scientific">Jiella endophytica</name>
    <dbReference type="NCBI Taxonomy" id="2558362"/>
    <lineage>
        <taxon>Bacteria</taxon>
        <taxon>Pseudomonadati</taxon>
        <taxon>Pseudomonadota</taxon>
        <taxon>Alphaproteobacteria</taxon>
        <taxon>Hyphomicrobiales</taxon>
        <taxon>Aurantimonadaceae</taxon>
        <taxon>Jiella</taxon>
    </lineage>
</organism>
<dbReference type="AlphaFoldDB" id="A0A4Y8RLQ5"/>
<dbReference type="EMBL" id="SOZD01000003">
    <property type="protein sequence ID" value="TFF23053.1"/>
    <property type="molecule type" value="Genomic_DNA"/>
</dbReference>
<dbReference type="InterPro" id="IPR006311">
    <property type="entry name" value="TAT_signal"/>
</dbReference>
<sequence>MSLFRLSWPFGGPAKAAEPDPARRRLLLGFGAVACAAAVAASPFGSEAEAAEGAGEDLLDRIDGEDGSYEVAQYHGHRHHRSSRRHHRRQHRRYYRGRRRYYRRSARYDCRYRWFRRQNPRLCGVYRRRRRYGGCVRIGNVTVCD</sequence>
<dbReference type="PROSITE" id="PS51318">
    <property type="entry name" value="TAT"/>
    <property type="match status" value="1"/>
</dbReference>
<dbReference type="RefSeq" id="WP_134762154.1">
    <property type="nucleotide sequence ID" value="NZ_SOZD01000003.1"/>
</dbReference>